<dbReference type="InterPro" id="IPR016162">
    <property type="entry name" value="Ald_DH_N"/>
</dbReference>
<comment type="similarity">
    <text evidence="1">Belongs to the aldehyde dehydrogenase family.</text>
</comment>
<comment type="caution">
    <text evidence="4">The sequence shown here is derived from an EMBL/GenBank/DDBJ whole genome shotgun (WGS) entry which is preliminary data.</text>
</comment>
<reference evidence="4 5" key="1">
    <citation type="submission" date="2019-09" db="EMBL/GenBank/DDBJ databases">
        <title>Actinomadura physcomitrii sp. nov., a novel actinomycete isolated from moss [Physcomitrium sphaericum (Ludw) Fuernr].</title>
        <authorList>
            <person name="Zhuang X."/>
            <person name="Liu C."/>
        </authorList>
    </citation>
    <scope>NUCLEOTIDE SEQUENCE [LARGE SCALE GENOMIC DNA]</scope>
    <source>
        <strain evidence="4 5">HMC1</strain>
    </source>
</reference>
<gene>
    <name evidence="4" type="ORF">F8566_16635</name>
</gene>
<dbReference type="InterPro" id="IPR016161">
    <property type="entry name" value="Ald_DH/histidinol_DH"/>
</dbReference>
<dbReference type="FunFam" id="3.40.605.10:FF:000026">
    <property type="entry name" value="Aldehyde dehydrogenase, putative"/>
    <property type="match status" value="1"/>
</dbReference>
<keyword evidence="2" id="KW-0560">Oxidoreductase</keyword>
<sequence>MTATETSASVPRGRDVDVAPGRLFIGGEWVEAADGATREILDPATGATITTVAHAGPEDAARAAAAARTAFDDGGWASLHPRERGRILLRASEILCARAAEFAELESLDVGKPVMFTRTVDIPTVVETFEYYGNLAAGLEGAARPTTAPALAYTRREPIGVVAAITPFNFPFILSSTKIAPALAAGNTIVHKPAEETPLTALRLAEVLRDAGVPDGVYNVVTGDAVAGQALVTDPRVDKIAFTGSTGVGRLVAQAAAQNLKKVTVELGGKGANIIFADADLEAAINTAVSAFVFNTGQFCMSGSRLLVERPVYEDVVGALGQACAHIPVGDPFAEGTVVGPMAGPKHLAKVRSYLDRAQAEGVRVLGGGTVPAGSGGFFVAPAVLAGVEQSSPYVQEEIFGPVLTVQPFDTEEEAVRLANDTPFGLAAGLQTRDIGRAHRVAAALRAGIVWVNAWAVLDVAMPFGGYKQSGYGRENGPEGLEEYLQTKSVVVSLA</sequence>
<dbReference type="Proteomes" id="UP000468735">
    <property type="component" value="Unassembled WGS sequence"/>
</dbReference>
<evidence type="ECO:0000256" key="1">
    <source>
        <dbReference type="ARBA" id="ARBA00009986"/>
    </source>
</evidence>
<dbReference type="Gene3D" id="3.40.309.10">
    <property type="entry name" value="Aldehyde Dehydrogenase, Chain A, domain 2"/>
    <property type="match status" value="1"/>
</dbReference>
<evidence type="ECO:0000259" key="3">
    <source>
        <dbReference type="Pfam" id="PF00171"/>
    </source>
</evidence>
<evidence type="ECO:0000256" key="2">
    <source>
        <dbReference type="ARBA" id="ARBA00023002"/>
    </source>
</evidence>
<organism evidence="4 5">
    <name type="scientific">Actinomadura rudentiformis</name>
    <dbReference type="NCBI Taxonomy" id="359158"/>
    <lineage>
        <taxon>Bacteria</taxon>
        <taxon>Bacillati</taxon>
        <taxon>Actinomycetota</taxon>
        <taxon>Actinomycetes</taxon>
        <taxon>Streptosporangiales</taxon>
        <taxon>Thermomonosporaceae</taxon>
        <taxon>Actinomadura</taxon>
    </lineage>
</organism>
<dbReference type="Pfam" id="PF00171">
    <property type="entry name" value="Aldedh"/>
    <property type="match status" value="1"/>
</dbReference>
<dbReference type="InterPro" id="IPR015590">
    <property type="entry name" value="Aldehyde_DH_dom"/>
</dbReference>
<feature type="domain" description="Aldehyde dehydrogenase" evidence="3">
    <location>
        <begin position="29"/>
        <end position="490"/>
    </location>
</feature>
<dbReference type="SUPFAM" id="SSF53720">
    <property type="entry name" value="ALDH-like"/>
    <property type="match status" value="1"/>
</dbReference>
<dbReference type="FunFam" id="3.40.309.10:FF:000012">
    <property type="entry name" value="Betaine aldehyde dehydrogenase"/>
    <property type="match status" value="1"/>
</dbReference>
<dbReference type="PANTHER" id="PTHR11699">
    <property type="entry name" value="ALDEHYDE DEHYDROGENASE-RELATED"/>
    <property type="match status" value="1"/>
</dbReference>
<dbReference type="InterPro" id="IPR016163">
    <property type="entry name" value="Ald_DH_C"/>
</dbReference>
<dbReference type="GO" id="GO:0016620">
    <property type="term" value="F:oxidoreductase activity, acting on the aldehyde or oxo group of donors, NAD or NADP as acceptor"/>
    <property type="evidence" value="ECO:0007669"/>
    <property type="project" value="InterPro"/>
</dbReference>
<evidence type="ECO:0000313" key="5">
    <source>
        <dbReference type="Proteomes" id="UP000468735"/>
    </source>
</evidence>
<dbReference type="RefSeq" id="WP_151561141.1">
    <property type="nucleotide sequence ID" value="NZ_WBMT01000007.1"/>
</dbReference>
<proteinExistence type="inferred from homology"/>
<keyword evidence="5" id="KW-1185">Reference proteome</keyword>
<dbReference type="EMBL" id="WBMT01000007">
    <property type="protein sequence ID" value="KAB2348413.1"/>
    <property type="molecule type" value="Genomic_DNA"/>
</dbReference>
<dbReference type="FunFam" id="3.40.605.10:FF:000007">
    <property type="entry name" value="NAD/NADP-dependent betaine aldehyde dehydrogenase"/>
    <property type="match status" value="1"/>
</dbReference>
<protein>
    <submittedName>
        <fullName evidence="4">Aldehyde dehydrogenase</fullName>
    </submittedName>
</protein>
<dbReference type="Gene3D" id="3.40.605.10">
    <property type="entry name" value="Aldehyde Dehydrogenase, Chain A, domain 1"/>
    <property type="match status" value="1"/>
</dbReference>
<dbReference type="OrthoDB" id="6882680at2"/>
<accession>A0A6H9YSI7</accession>
<name>A0A6H9YSI7_9ACTN</name>
<evidence type="ECO:0000313" key="4">
    <source>
        <dbReference type="EMBL" id="KAB2348413.1"/>
    </source>
</evidence>
<dbReference type="AlphaFoldDB" id="A0A6H9YSI7"/>